<dbReference type="Pfam" id="PF07980">
    <property type="entry name" value="SusD_RagB"/>
    <property type="match status" value="1"/>
</dbReference>
<dbReference type="GO" id="GO:0009279">
    <property type="term" value="C:cell outer membrane"/>
    <property type="evidence" value="ECO:0007669"/>
    <property type="project" value="UniProtKB-SubCell"/>
</dbReference>
<dbReference type="SUPFAM" id="SSF48452">
    <property type="entry name" value="TPR-like"/>
    <property type="match status" value="1"/>
</dbReference>
<gene>
    <name evidence="11" type="ORF">DWY20_08670</name>
    <name evidence="10" type="ORF">K8U81_10415</name>
</gene>
<keyword evidence="4" id="KW-0472">Membrane</keyword>
<name>A0A412GLU1_9BACT</name>
<dbReference type="InterPro" id="IPR011990">
    <property type="entry name" value="TPR-like_helical_dom_sf"/>
</dbReference>
<feature type="region of interest" description="Disordered" evidence="6">
    <location>
        <begin position="323"/>
        <end position="342"/>
    </location>
</feature>
<reference evidence="10" key="3">
    <citation type="submission" date="2021-09" db="EMBL/GenBank/DDBJ databases">
        <authorList>
            <person name="Gilroy R."/>
        </authorList>
    </citation>
    <scope>NUCLEOTIDE SEQUENCE</scope>
    <source>
        <strain evidence="10">CHK165-8395</strain>
    </source>
</reference>
<dbReference type="Proteomes" id="UP000718012">
    <property type="component" value="Unassembled WGS sequence"/>
</dbReference>
<dbReference type="EMBL" id="QRUU01000033">
    <property type="protein sequence ID" value="RGR95756.1"/>
    <property type="molecule type" value="Genomic_DNA"/>
</dbReference>
<keyword evidence="12" id="KW-1185">Reference proteome</keyword>
<evidence type="ECO:0000256" key="2">
    <source>
        <dbReference type="ARBA" id="ARBA00006275"/>
    </source>
</evidence>
<evidence type="ECO:0000313" key="12">
    <source>
        <dbReference type="Proteomes" id="UP000285864"/>
    </source>
</evidence>
<dbReference type="Pfam" id="PF14322">
    <property type="entry name" value="SusD-like_3"/>
    <property type="match status" value="1"/>
</dbReference>
<feature type="signal peptide" evidence="7">
    <location>
        <begin position="1"/>
        <end position="21"/>
    </location>
</feature>
<reference evidence="11 12" key="1">
    <citation type="submission" date="2018-08" db="EMBL/GenBank/DDBJ databases">
        <title>A genome reference for cultivated species of the human gut microbiota.</title>
        <authorList>
            <person name="Zou Y."/>
            <person name="Xue W."/>
            <person name="Luo G."/>
        </authorList>
    </citation>
    <scope>NUCLEOTIDE SEQUENCE [LARGE SCALE GENOMIC DNA]</scope>
    <source>
        <strain evidence="11 12">AF24-2</strain>
    </source>
</reference>
<dbReference type="InterPro" id="IPR033985">
    <property type="entry name" value="SusD-like_N"/>
</dbReference>
<evidence type="ECO:0000259" key="8">
    <source>
        <dbReference type="Pfam" id="PF07980"/>
    </source>
</evidence>
<feature type="domain" description="RagB/SusD" evidence="8">
    <location>
        <begin position="257"/>
        <end position="620"/>
    </location>
</feature>
<dbReference type="PROSITE" id="PS51257">
    <property type="entry name" value="PROKAR_LIPOPROTEIN"/>
    <property type="match status" value="1"/>
</dbReference>
<evidence type="ECO:0000256" key="3">
    <source>
        <dbReference type="ARBA" id="ARBA00022729"/>
    </source>
</evidence>
<protein>
    <submittedName>
        <fullName evidence="11">RagB/SusD family nutrient uptake outer membrane protein</fullName>
    </submittedName>
</protein>
<dbReference type="EMBL" id="DYXD01000231">
    <property type="protein sequence ID" value="HJF08580.1"/>
    <property type="molecule type" value="Genomic_DNA"/>
</dbReference>
<dbReference type="Proteomes" id="UP000285864">
    <property type="component" value="Unassembled WGS sequence"/>
</dbReference>
<evidence type="ECO:0000313" key="10">
    <source>
        <dbReference type="EMBL" id="HJF08580.1"/>
    </source>
</evidence>
<evidence type="ECO:0000256" key="6">
    <source>
        <dbReference type="SAM" id="MobiDB-lite"/>
    </source>
</evidence>
<evidence type="ECO:0000256" key="7">
    <source>
        <dbReference type="SAM" id="SignalP"/>
    </source>
</evidence>
<feature type="domain" description="SusD-like N-terminal" evidence="9">
    <location>
        <begin position="67"/>
        <end position="209"/>
    </location>
</feature>
<evidence type="ECO:0000313" key="11">
    <source>
        <dbReference type="EMBL" id="RGR95756.1"/>
    </source>
</evidence>
<dbReference type="InterPro" id="IPR012944">
    <property type="entry name" value="SusD_RagB_dom"/>
</dbReference>
<comment type="subcellular location">
    <subcellularLocation>
        <location evidence="1">Cell outer membrane</location>
    </subcellularLocation>
</comment>
<accession>A0A412GLU1</accession>
<dbReference type="Gene3D" id="1.25.40.390">
    <property type="match status" value="2"/>
</dbReference>
<feature type="compositionally biased region" description="Basic and acidic residues" evidence="6">
    <location>
        <begin position="323"/>
        <end position="333"/>
    </location>
</feature>
<keyword evidence="5" id="KW-0998">Cell outer membrane</keyword>
<dbReference type="AlphaFoldDB" id="A0A412GLU1"/>
<evidence type="ECO:0000259" key="9">
    <source>
        <dbReference type="Pfam" id="PF14322"/>
    </source>
</evidence>
<evidence type="ECO:0000256" key="5">
    <source>
        <dbReference type="ARBA" id="ARBA00023237"/>
    </source>
</evidence>
<dbReference type="RefSeq" id="WP_118484452.1">
    <property type="nucleotide sequence ID" value="NZ_CAUDVR010000020.1"/>
</dbReference>
<sequence length="620" mass="69486">MKLYKYLILSIVAASSFSSCLDEEPLYSQNNTVVFSSDSGAELALLGCYAYMTSTSAYGQHFQEIPVSGAGFSWSQRNGSDGIVSLQSLSSDGLISTTWNGMYKVISETNAFLENLDASGLSAETKNQFGGEAKFLRALAYYNLVSLWGDVPLKTVASTSEGISMPRTPKEQVLGQVVQDLNDALTIKETSDVGRINSWAVKAFLGKVYYKMAKLGINTNENLKNAKDMFDAVYNKHVYELEKNFADLFGDWVTTSKESIFQLNFALNSPSCFNRASNRFSPTGSTPGVCWSTYRATKAAYDMHQGTYPGDPRIAATFLTVHRDRGGNNKPEPKAQVGDQPSANDSVYYYPYFTYTVQTGKKMVNGKEVAVYDSIYKNGKAVAVKQYVGRLPYEKFKDPTNPDLNYLNNLNEEDGKTPQEKAYIKALKGIQKKYAESGNQNAWPAHMKLYDANQQGTSSHKNLMVYRYAEMLLLMADVYNELDNTSKAIELVEEVLKRARESAGGNGVEPKAWSKQLTKEEVSEKIYFEFLFELDGEPSMYELLRVKGTEYLKKALQYHNNHELTKVSDAYYKSAAQKWTDRLYNEGNLTEDFLKKNLLLPIPDTERDANPGITDNNFGY</sequence>
<evidence type="ECO:0000256" key="1">
    <source>
        <dbReference type="ARBA" id="ARBA00004442"/>
    </source>
</evidence>
<organism evidence="11 12">
    <name type="scientific">Phocaeicola coprocola</name>
    <dbReference type="NCBI Taxonomy" id="310298"/>
    <lineage>
        <taxon>Bacteria</taxon>
        <taxon>Pseudomonadati</taxon>
        <taxon>Bacteroidota</taxon>
        <taxon>Bacteroidia</taxon>
        <taxon>Bacteroidales</taxon>
        <taxon>Bacteroidaceae</taxon>
        <taxon>Phocaeicola</taxon>
    </lineage>
</organism>
<comment type="caution">
    <text evidence="11">The sequence shown here is derived from an EMBL/GenBank/DDBJ whole genome shotgun (WGS) entry which is preliminary data.</text>
</comment>
<proteinExistence type="inferred from homology"/>
<evidence type="ECO:0000256" key="4">
    <source>
        <dbReference type="ARBA" id="ARBA00023136"/>
    </source>
</evidence>
<keyword evidence="3 7" id="KW-0732">Signal</keyword>
<reference evidence="10" key="2">
    <citation type="journal article" date="2021" name="PeerJ">
        <title>Extensive microbial diversity within the chicken gut microbiome revealed by metagenomics and culture.</title>
        <authorList>
            <person name="Gilroy R."/>
            <person name="Ravi A."/>
            <person name="Getino M."/>
            <person name="Pursley I."/>
            <person name="Horton D.L."/>
            <person name="Alikhan N.F."/>
            <person name="Baker D."/>
            <person name="Gharbi K."/>
            <person name="Hall N."/>
            <person name="Watson M."/>
            <person name="Adriaenssens E.M."/>
            <person name="Foster-Nyarko E."/>
            <person name="Jarju S."/>
            <person name="Secka A."/>
            <person name="Antonio M."/>
            <person name="Oren A."/>
            <person name="Chaudhuri R.R."/>
            <person name="La Ragione R."/>
            <person name="Hildebrand F."/>
            <person name="Pallen M.J."/>
        </authorList>
    </citation>
    <scope>NUCLEOTIDE SEQUENCE</scope>
    <source>
        <strain evidence="10">CHK165-8395</strain>
    </source>
</reference>
<comment type="similarity">
    <text evidence="2">Belongs to the SusD family.</text>
</comment>
<feature type="chain" id="PRO_5042367744" evidence="7">
    <location>
        <begin position="22"/>
        <end position="620"/>
    </location>
</feature>